<sequence>MPTTRSRQKQSSSAHNDAKLVAGSAAVRPRKTSRSKPKVLAEPGTSSDVPDTVDSDAPSAPESIESPTIVLNSDLPSDMASSSMMFSSDPPLDSMLPSSDPGHVDMEQQDVEEHDVLARPPSYEQEISKLKSVLQSRNAEILATRKLLRRFAQSLSKTVTAESAPPGTFGKVARTSGIFGRFSVGPSASREADGSLLPALDESTTTAFDCTNGSALLPAGETSSYLKLTDDVDDLCVLLSEATQRYDFLRLEDNLQKQRLQKELDSLKARYGRVSSPKSPSSSPSSAHDKALESLKKQIEEMRSNSKVLAEEYAQKNRSQQEQIDELISTLEEQDQELDAFKHKAQATESQLMSSKEQHDKLIEEERAASASILQALTVEMDKLKMQNSRLQEEKRLAEKASEVSAEEAATHKKEKGALNSRIEEMERLIQESEESRDQLKSLKDQAVQAKEVESEQSQQEVEQLRKELKEVKAAEQQQLDRHAQELQEQISRVSTLQEEVDKKDKELAVIQEQLAGKDGIVHTTRDESEKMSQKLLELEGERDKLHERLAELEGQVSEHSEASVSAQAKVDQLQNNVKELEQLLEKNTVRNAEVDDLKAELAILQLEIAATKARAVEAVSAELSETHAEEKAKLYARIQEVEGQLRVAEERAQQLDTLENQLREERARHQQRAEKLQKELEEAKQKEKQQLCEQTERLQDAISRCSSLEAEMKRKEADLTAMRTQLVVDNELLQETNDEVGRIAERLKAVKIERDSLRDQMSHMEEALAQSRASSESSRAELSLLQKHVNQLEEQLAKLKQEGDRAEDLHAQVAQLEEELSRKVEEIEENDTKTLAFMKERKRLEIRVKKLQDKVEQLSKPPASPRSDEVRSVATVSPVGSTGERLRSATTVSPVTSGGEQVRSVATVSPVGSTGERVRSAPTVSPVTSTSERIRSPLAVSNAVNVPMMKEENLNRPTRPALAAAAPTQFVTSSHSQREAKPPTPWSVAVALTSNLASRQASDGLKRARSTSDTVAVAASTQRSTQARPVERSRKRSSPDDVAEAARVKGDGASSASAPITRPVYVPSPRKSGFVPQRRSKANLAAEGRDSVGSAAPSPSVPASRVPSSQHQPVVSHQNAAPARREPTLSKKPSHSYLSATKSSSSHLATKPSQNEMSAAERLATRLRPASGMRIRSGTGPTSGAGGGNGVSAQLAEARARREMLQLSDY</sequence>
<dbReference type="PANTHER" id="PTHR45615:SF40">
    <property type="entry name" value="MYOSIN HEAVY CHAIN, NON-MUSCLE"/>
    <property type="match status" value="1"/>
</dbReference>
<dbReference type="GO" id="GO:0051015">
    <property type="term" value="F:actin filament binding"/>
    <property type="evidence" value="ECO:0007669"/>
    <property type="project" value="TreeGrafter"/>
</dbReference>
<feature type="compositionally biased region" description="Polar residues" evidence="1">
    <location>
        <begin position="889"/>
        <end position="913"/>
    </location>
</feature>
<feature type="compositionally biased region" description="Basic and acidic residues" evidence="1">
    <location>
        <begin position="422"/>
        <end position="444"/>
    </location>
</feature>
<feature type="compositionally biased region" description="Polar residues" evidence="1">
    <location>
        <begin position="1111"/>
        <end position="1120"/>
    </location>
</feature>
<dbReference type="EMBL" id="JAPDMZ010000001">
    <property type="protein sequence ID" value="KAK0558079.1"/>
    <property type="molecule type" value="Genomic_DNA"/>
</dbReference>
<evidence type="ECO:0000313" key="3">
    <source>
        <dbReference type="Proteomes" id="UP001176517"/>
    </source>
</evidence>
<dbReference type="AlphaFoldDB" id="A0AAN6GYZ0"/>
<comment type="caution">
    <text evidence="2">The sequence shown here is derived from an EMBL/GenBank/DDBJ whole genome shotgun (WGS) entry which is preliminary data.</text>
</comment>
<dbReference type="GO" id="GO:0005737">
    <property type="term" value="C:cytoplasm"/>
    <property type="evidence" value="ECO:0007669"/>
    <property type="project" value="TreeGrafter"/>
</dbReference>
<dbReference type="GO" id="GO:0000146">
    <property type="term" value="F:microfilament motor activity"/>
    <property type="evidence" value="ECO:0007669"/>
    <property type="project" value="TreeGrafter"/>
</dbReference>
<feature type="compositionally biased region" description="Gly residues" evidence="1">
    <location>
        <begin position="1182"/>
        <end position="1191"/>
    </location>
</feature>
<protein>
    <submittedName>
        <fullName evidence="2">Uncharacterized protein</fullName>
    </submittedName>
</protein>
<feature type="region of interest" description="Disordered" evidence="1">
    <location>
        <begin position="1000"/>
        <end position="1198"/>
    </location>
</feature>
<feature type="region of interest" description="Disordered" evidence="1">
    <location>
        <begin position="1"/>
        <end position="105"/>
    </location>
</feature>
<feature type="compositionally biased region" description="Polar residues" evidence="1">
    <location>
        <begin position="1137"/>
        <end position="1158"/>
    </location>
</feature>
<evidence type="ECO:0000256" key="1">
    <source>
        <dbReference type="SAM" id="MobiDB-lite"/>
    </source>
</evidence>
<reference evidence="2" key="1">
    <citation type="journal article" date="2023" name="PhytoFront">
        <title>Draft Genome Resources of Seven Strains of Tilletia horrida, Causal Agent of Kernel Smut of Rice.</title>
        <authorList>
            <person name="Khanal S."/>
            <person name="Antony Babu S."/>
            <person name="Zhou X.G."/>
        </authorList>
    </citation>
    <scope>NUCLEOTIDE SEQUENCE</scope>
    <source>
        <strain evidence="2">TX6</strain>
    </source>
</reference>
<feature type="compositionally biased region" description="Polar residues" evidence="1">
    <location>
        <begin position="1012"/>
        <end position="1028"/>
    </location>
</feature>
<feature type="compositionally biased region" description="Low complexity" evidence="1">
    <location>
        <begin position="275"/>
        <end position="286"/>
    </location>
</feature>
<feature type="region of interest" description="Disordered" evidence="1">
    <location>
        <begin position="855"/>
        <end position="934"/>
    </location>
</feature>
<feature type="compositionally biased region" description="Polar residues" evidence="1">
    <location>
        <begin position="65"/>
        <end position="75"/>
    </location>
</feature>
<gene>
    <name evidence="2" type="ORF">OC846_000071</name>
</gene>
<feature type="compositionally biased region" description="Low complexity" evidence="1">
    <location>
        <begin position="76"/>
        <end position="101"/>
    </location>
</feature>
<feature type="compositionally biased region" description="Low complexity" evidence="1">
    <location>
        <begin position="923"/>
        <end position="932"/>
    </location>
</feature>
<dbReference type="GO" id="GO:0016460">
    <property type="term" value="C:myosin II complex"/>
    <property type="evidence" value="ECO:0007669"/>
    <property type="project" value="TreeGrafter"/>
</dbReference>
<feature type="compositionally biased region" description="Low complexity" evidence="1">
    <location>
        <begin position="45"/>
        <end position="59"/>
    </location>
</feature>
<evidence type="ECO:0000313" key="2">
    <source>
        <dbReference type="EMBL" id="KAK0558079.1"/>
    </source>
</evidence>
<dbReference type="GO" id="GO:0032982">
    <property type="term" value="C:myosin filament"/>
    <property type="evidence" value="ECO:0007669"/>
    <property type="project" value="TreeGrafter"/>
</dbReference>
<feature type="compositionally biased region" description="Basic residues" evidence="1">
    <location>
        <begin position="28"/>
        <end position="37"/>
    </location>
</feature>
<feature type="region of interest" description="Disordered" evidence="1">
    <location>
        <begin position="967"/>
        <end position="987"/>
    </location>
</feature>
<feature type="compositionally biased region" description="Basic and acidic residues" evidence="1">
    <location>
        <begin position="390"/>
        <end position="402"/>
    </location>
</feature>
<organism evidence="2 3">
    <name type="scientific">Tilletia horrida</name>
    <dbReference type="NCBI Taxonomy" id="155126"/>
    <lineage>
        <taxon>Eukaryota</taxon>
        <taxon>Fungi</taxon>
        <taxon>Dikarya</taxon>
        <taxon>Basidiomycota</taxon>
        <taxon>Ustilaginomycotina</taxon>
        <taxon>Exobasidiomycetes</taxon>
        <taxon>Tilletiales</taxon>
        <taxon>Tilletiaceae</taxon>
        <taxon>Tilletia</taxon>
    </lineage>
</organism>
<feature type="region of interest" description="Disordered" evidence="1">
    <location>
        <begin position="390"/>
        <end position="462"/>
    </location>
</feature>
<feature type="compositionally biased region" description="Polar residues" evidence="1">
    <location>
        <begin position="1"/>
        <end position="15"/>
    </location>
</feature>
<keyword evidence="3" id="KW-1185">Reference proteome</keyword>
<proteinExistence type="predicted"/>
<accession>A0AAN6GYZ0</accession>
<feature type="region of interest" description="Disordered" evidence="1">
    <location>
        <begin position="268"/>
        <end position="292"/>
    </location>
</feature>
<feature type="compositionally biased region" description="Low complexity" evidence="1">
    <location>
        <begin position="1092"/>
        <end position="1110"/>
    </location>
</feature>
<name>A0AAN6GYZ0_9BASI</name>
<dbReference type="Proteomes" id="UP001176517">
    <property type="component" value="Unassembled WGS sequence"/>
</dbReference>
<dbReference type="PANTHER" id="PTHR45615">
    <property type="entry name" value="MYOSIN HEAVY CHAIN, NON-MUSCLE"/>
    <property type="match status" value="1"/>
</dbReference>